<reference evidence="9 10" key="1">
    <citation type="submission" date="2022-03" db="EMBL/GenBank/DDBJ databases">
        <title>Chryseobacterium sp. isolated from particulate matters in swine house.</title>
        <authorList>
            <person name="Won M."/>
            <person name="Kim S.-J."/>
            <person name="Kwon S.-W."/>
        </authorList>
    </citation>
    <scope>NUCLEOTIDE SEQUENCE [LARGE SCALE GENOMIC DNA]</scope>
    <source>
        <strain evidence="9 10">SC2-2</strain>
    </source>
</reference>
<dbReference type="InterPro" id="IPR011577">
    <property type="entry name" value="Cyt_b561_bac/Ni-Hgenase"/>
</dbReference>
<feature type="compositionally biased region" description="Polar residues" evidence="6">
    <location>
        <begin position="287"/>
        <end position="298"/>
    </location>
</feature>
<dbReference type="EMBL" id="CP094532">
    <property type="protein sequence ID" value="UOE40056.1"/>
    <property type="molecule type" value="Genomic_DNA"/>
</dbReference>
<sequence length="333" mass="38189">MKTKVWSLATRISHWLLALGFTIAYTTGENEWQMNLHYAFGALVGGILLMRIIYGFIGPKYSNFRDFPMGISSQISFIKNYFSKNTYVGHNPMASLVMFSMMIVGILTALTGYFWANETSQFLGFTLTEDFVEESHEILAKLFLILVFSHLAGIFFDTIFHGKMGTLKSIFSGYKNVQAEEIKPNIFQNIFSIFWIGIPLVLFYLAFGLPVREGGNENESEEDEWETLLYPNGNSKKEWLSFNLKSTKNNSGNSSIDGLSNASNRRKIQQNAVLPEILETPQYEPTVNAISSSSTSRIVENPKSLKRNYRQEYRENNHEREREHDDEHEEDDD</sequence>
<keyword evidence="3 7" id="KW-0812">Transmembrane</keyword>
<keyword evidence="10" id="KW-1185">Reference proteome</keyword>
<feature type="transmembrane region" description="Helical" evidence="7">
    <location>
        <begin position="138"/>
        <end position="160"/>
    </location>
</feature>
<evidence type="ECO:0000313" key="10">
    <source>
        <dbReference type="Proteomes" id="UP000831460"/>
    </source>
</evidence>
<evidence type="ECO:0000256" key="1">
    <source>
        <dbReference type="ARBA" id="ARBA00004651"/>
    </source>
</evidence>
<gene>
    <name evidence="9" type="ORF">MTP09_08995</name>
</gene>
<keyword evidence="2" id="KW-1003">Cell membrane</keyword>
<dbReference type="PANTHER" id="PTHR30485">
    <property type="entry name" value="NI/FE-HYDROGENASE 1 B-TYPE CYTOCHROME SUBUNIT"/>
    <property type="match status" value="1"/>
</dbReference>
<comment type="subcellular location">
    <subcellularLocation>
        <location evidence="1">Cell membrane</location>
        <topology evidence="1">Multi-pass membrane protein</topology>
    </subcellularLocation>
</comment>
<dbReference type="RefSeq" id="WP_243548070.1">
    <property type="nucleotide sequence ID" value="NZ_CP094532.1"/>
</dbReference>
<keyword evidence="5 7" id="KW-0472">Membrane</keyword>
<evidence type="ECO:0000256" key="6">
    <source>
        <dbReference type="SAM" id="MobiDB-lite"/>
    </source>
</evidence>
<dbReference type="Proteomes" id="UP000831460">
    <property type="component" value="Chromosome"/>
</dbReference>
<keyword evidence="4 7" id="KW-1133">Transmembrane helix</keyword>
<dbReference type="SUPFAM" id="SSF81342">
    <property type="entry name" value="Transmembrane di-heme cytochromes"/>
    <property type="match status" value="1"/>
</dbReference>
<protein>
    <submittedName>
        <fullName evidence="9">Cytochrome b/b6 domain-containing protein</fullName>
    </submittedName>
</protein>
<dbReference type="Pfam" id="PF01292">
    <property type="entry name" value="Ni_hydr_CYTB"/>
    <property type="match status" value="1"/>
</dbReference>
<dbReference type="PANTHER" id="PTHR30485:SF2">
    <property type="entry name" value="BLL0597 PROTEIN"/>
    <property type="match status" value="1"/>
</dbReference>
<organism evidence="9 10">
    <name type="scientific">Chryseobacterium suipulveris</name>
    <dbReference type="NCBI Taxonomy" id="2929800"/>
    <lineage>
        <taxon>Bacteria</taxon>
        <taxon>Pseudomonadati</taxon>
        <taxon>Bacteroidota</taxon>
        <taxon>Flavobacteriia</taxon>
        <taxon>Flavobacteriales</taxon>
        <taxon>Weeksellaceae</taxon>
        <taxon>Chryseobacterium group</taxon>
        <taxon>Chryseobacterium</taxon>
    </lineage>
</organism>
<name>A0ABY4BLI6_9FLAO</name>
<evidence type="ECO:0000256" key="4">
    <source>
        <dbReference type="ARBA" id="ARBA00022989"/>
    </source>
</evidence>
<dbReference type="InterPro" id="IPR051542">
    <property type="entry name" value="Hydrogenase_cytochrome"/>
</dbReference>
<proteinExistence type="predicted"/>
<evidence type="ECO:0000256" key="7">
    <source>
        <dbReference type="SAM" id="Phobius"/>
    </source>
</evidence>
<feature type="transmembrane region" description="Helical" evidence="7">
    <location>
        <begin position="190"/>
        <end position="211"/>
    </location>
</feature>
<evidence type="ECO:0000313" key="9">
    <source>
        <dbReference type="EMBL" id="UOE40056.1"/>
    </source>
</evidence>
<feature type="transmembrane region" description="Helical" evidence="7">
    <location>
        <begin position="93"/>
        <end position="116"/>
    </location>
</feature>
<accession>A0ABY4BLI6</accession>
<evidence type="ECO:0000259" key="8">
    <source>
        <dbReference type="Pfam" id="PF01292"/>
    </source>
</evidence>
<feature type="region of interest" description="Disordered" evidence="6">
    <location>
        <begin position="287"/>
        <end position="333"/>
    </location>
</feature>
<evidence type="ECO:0000256" key="3">
    <source>
        <dbReference type="ARBA" id="ARBA00022692"/>
    </source>
</evidence>
<dbReference type="InterPro" id="IPR016174">
    <property type="entry name" value="Di-haem_cyt_TM"/>
</dbReference>
<evidence type="ECO:0000256" key="2">
    <source>
        <dbReference type="ARBA" id="ARBA00022475"/>
    </source>
</evidence>
<dbReference type="Gene3D" id="1.20.950.20">
    <property type="entry name" value="Transmembrane di-heme cytochromes, Chain C"/>
    <property type="match status" value="1"/>
</dbReference>
<feature type="compositionally biased region" description="Basic and acidic residues" evidence="6">
    <location>
        <begin position="309"/>
        <end position="325"/>
    </location>
</feature>
<feature type="transmembrane region" description="Helical" evidence="7">
    <location>
        <begin position="38"/>
        <end position="57"/>
    </location>
</feature>
<feature type="domain" description="Cytochrome b561 bacterial/Ni-hydrogenase" evidence="8">
    <location>
        <begin position="5"/>
        <end position="173"/>
    </location>
</feature>
<evidence type="ECO:0000256" key="5">
    <source>
        <dbReference type="ARBA" id="ARBA00023136"/>
    </source>
</evidence>